<comment type="similarity">
    <text evidence="1">Belongs to the phosphate acetyltransferase and butyryltransferase family.</text>
</comment>
<gene>
    <name evidence="5" type="ORF">SAMN02927897_00180</name>
</gene>
<evidence type="ECO:0000313" key="5">
    <source>
        <dbReference type="EMBL" id="SCX38050.1"/>
    </source>
</evidence>
<proteinExistence type="inferred from homology"/>
<dbReference type="PANTHER" id="PTHR43356:SF2">
    <property type="entry name" value="PHOSPHATE ACETYLTRANSFERASE"/>
    <property type="match status" value="1"/>
</dbReference>
<dbReference type="RefSeq" id="WP_017456646.1">
    <property type="nucleotide sequence ID" value="NZ_FMUI01000002.1"/>
</dbReference>
<keyword evidence="3" id="KW-0012">Acyltransferase</keyword>
<accession>A0A1G4X9Y2</accession>
<dbReference type="GeneID" id="23844850"/>
<keyword evidence="2 5" id="KW-0808">Transferase</keyword>
<feature type="domain" description="Phosphate acetyl/butaryl transferase" evidence="4">
    <location>
        <begin position="82"/>
        <end position="290"/>
    </location>
</feature>
<dbReference type="Proteomes" id="UP000183569">
    <property type="component" value="Unassembled WGS sequence"/>
</dbReference>
<dbReference type="Gene3D" id="3.40.718.10">
    <property type="entry name" value="Isopropylmalate Dehydrogenase"/>
    <property type="match status" value="1"/>
</dbReference>
<organism evidence="5 6">
    <name type="scientific">Kosakonia sacchari</name>
    <dbReference type="NCBI Taxonomy" id="1158459"/>
    <lineage>
        <taxon>Bacteria</taxon>
        <taxon>Pseudomonadati</taxon>
        <taxon>Pseudomonadota</taxon>
        <taxon>Gammaproteobacteria</taxon>
        <taxon>Enterobacterales</taxon>
        <taxon>Enterobacteriaceae</taxon>
        <taxon>Kosakonia</taxon>
    </lineage>
</organism>
<dbReference type="Pfam" id="PF01515">
    <property type="entry name" value="PTA_PTB"/>
    <property type="match status" value="2"/>
</dbReference>
<dbReference type="PANTHER" id="PTHR43356">
    <property type="entry name" value="PHOSPHATE ACETYLTRANSFERASE"/>
    <property type="match status" value="1"/>
</dbReference>
<comment type="caution">
    <text evidence="5">The sequence shown here is derived from an EMBL/GenBank/DDBJ whole genome shotgun (WGS) entry which is preliminary data.</text>
</comment>
<dbReference type="InterPro" id="IPR050500">
    <property type="entry name" value="Phos_Acetyltrans/Butyryltrans"/>
</dbReference>
<evidence type="ECO:0000256" key="3">
    <source>
        <dbReference type="ARBA" id="ARBA00023315"/>
    </source>
</evidence>
<dbReference type="SUPFAM" id="SSF53659">
    <property type="entry name" value="Isocitrate/Isopropylmalate dehydrogenase-like"/>
    <property type="match status" value="1"/>
</dbReference>
<sequence>MLEKLSSFVELARRKKPKIIAVAAAEDSHALEAIKWIKNDGLAEAILIGCRDKITLLAENLKFDISHMEIMDIPDKAEACKEAVRVVKSGQAHILMKGLVDSAIYLRAILNKETGIAASRLVTQLAFIESPHYHKLFAITDAGITITPDQRDKATMIAQSVNVLHQVGIAVPKVALIAAVEHITPAIAATVDAAALSGITYDNCIVEGPLSIDLAFNKASCRHKGLHSQVGGDIDLAVLPDINSANVFYKTVMQLGGALSASTLTGTAKPVVFTSRSDTAKTKYFAIACAISQCKD</sequence>
<dbReference type="EMBL" id="FMUI01000002">
    <property type="protein sequence ID" value="SCX38050.1"/>
    <property type="molecule type" value="Genomic_DNA"/>
</dbReference>
<feature type="domain" description="Phosphate acetyl/butaryl transferase" evidence="4">
    <location>
        <begin position="9"/>
        <end position="76"/>
    </location>
</feature>
<evidence type="ECO:0000256" key="2">
    <source>
        <dbReference type="ARBA" id="ARBA00022679"/>
    </source>
</evidence>
<dbReference type="InterPro" id="IPR012147">
    <property type="entry name" value="P_Ac_Bu_trans"/>
</dbReference>
<evidence type="ECO:0000313" key="6">
    <source>
        <dbReference type="Proteomes" id="UP000183569"/>
    </source>
</evidence>
<dbReference type="PIRSF" id="PIRSF000428">
    <property type="entry name" value="P_Ac_trans"/>
    <property type="match status" value="1"/>
</dbReference>
<evidence type="ECO:0000256" key="1">
    <source>
        <dbReference type="ARBA" id="ARBA00005656"/>
    </source>
</evidence>
<reference evidence="5 6" key="1">
    <citation type="submission" date="2016-10" db="EMBL/GenBank/DDBJ databases">
        <authorList>
            <person name="Varghese N."/>
            <person name="Submissions S."/>
        </authorList>
    </citation>
    <scope>NUCLEOTIDE SEQUENCE [LARGE SCALE GENOMIC DNA]</scope>
    <source>
        <strain evidence="5 6">CGMCC 1.12102</strain>
    </source>
</reference>
<dbReference type="GO" id="GO:0016746">
    <property type="term" value="F:acyltransferase activity"/>
    <property type="evidence" value="ECO:0007669"/>
    <property type="project" value="UniProtKB-KW"/>
</dbReference>
<dbReference type="AlphaFoldDB" id="A0A1G4X9Y2"/>
<dbReference type="InterPro" id="IPR002505">
    <property type="entry name" value="PTA_PTB"/>
</dbReference>
<evidence type="ECO:0000259" key="4">
    <source>
        <dbReference type="Pfam" id="PF01515"/>
    </source>
</evidence>
<protein>
    <submittedName>
        <fullName evidence="5">Phosphate butyryltransferase</fullName>
    </submittedName>
</protein>
<name>A0A1G4X9Y2_9ENTR</name>